<dbReference type="Proteomes" id="UP001628156">
    <property type="component" value="Unassembled WGS sequence"/>
</dbReference>
<dbReference type="EMBL" id="BAAFRS010000069">
    <property type="protein sequence ID" value="GAB1221179.1"/>
    <property type="molecule type" value="Genomic_DNA"/>
</dbReference>
<evidence type="ECO:0000313" key="1">
    <source>
        <dbReference type="EMBL" id="GAB1221179.1"/>
    </source>
</evidence>
<evidence type="ECO:0000313" key="2">
    <source>
        <dbReference type="Proteomes" id="UP001628156"/>
    </source>
</evidence>
<keyword evidence="2" id="KW-1185">Reference proteome</keyword>
<reference evidence="1 2" key="1">
    <citation type="journal article" date="2019" name="PLoS Negl. Trop. Dis.">
        <title>Whole genome sequencing of Entamoeba nuttalli reveals mammalian host-related molecular signatures and a novel octapeptide-repeat surface protein.</title>
        <authorList>
            <person name="Tanaka M."/>
            <person name="Makiuchi T."/>
            <person name="Komiyama T."/>
            <person name="Shiina T."/>
            <person name="Osaki K."/>
            <person name="Tachibana H."/>
        </authorList>
    </citation>
    <scope>NUCLEOTIDE SEQUENCE [LARGE SCALE GENOMIC DNA]</scope>
    <source>
        <strain evidence="1 2">P19-061405</strain>
    </source>
</reference>
<sequence length="206" mass="23335">MTPTAKKHSKRCSTRKRTTHPFKRVRRRLLSQPNTVKLKSKLVCSMVEFIALPERDSLPQILCMAAYPSDNGIAIPYADAELDFKILGQKMLTVQSVDTANSVLRTEQIAQSPPTFVAWNPYLDHNVMGNLWDSYCDMYDYWKFSGVKIKWIPKVKTSVALPYMPKSVNTNSTSMSGEIISNSYLTINQTPVQSLNVFNYDKDATG</sequence>
<comment type="caution">
    <text evidence="1">The sequence shown here is derived from an EMBL/GenBank/DDBJ whole genome shotgun (WGS) entry which is preliminary data.</text>
</comment>
<name>A0ABQ0DE85_9EUKA</name>
<organism evidence="1 2">
    <name type="scientific">Entamoeba nuttalli</name>
    <dbReference type="NCBI Taxonomy" id="412467"/>
    <lineage>
        <taxon>Eukaryota</taxon>
        <taxon>Amoebozoa</taxon>
        <taxon>Evosea</taxon>
        <taxon>Archamoebae</taxon>
        <taxon>Mastigamoebida</taxon>
        <taxon>Entamoebidae</taxon>
        <taxon>Entamoeba</taxon>
    </lineage>
</organism>
<accession>A0ABQ0DE85</accession>
<protein>
    <recommendedName>
        <fullName evidence="3">Capsid protein</fullName>
    </recommendedName>
</protein>
<evidence type="ECO:0008006" key="3">
    <source>
        <dbReference type="Google" id="ProtNLM"/>
    </source>
</evidence>
<gene>
    <name evidence="1" type="ORF">ENUP19_0069G0015</name>
</gene>
<proteinExistence type="predicted"/>